<dbReference type="EMBL" id="JBHUEA010000029">
    <property type="protein sequence ID" value="MFD1722820.1"/>
    <property type="molecule type" value="Genomic_DNA"/>
</dbReference>
<accession>A0ABW4LH72</accession>
<keyword evidence="1" id="KW-0805">Transcription regulation</keyword>
<dbReference type="InterPro" id="IPR028978">
    <property type="entry name" value="Chorismate_lyase_/UTRA_dom_sf"/>
</dbReference>
<dbReference type="RefSeq" id="WP_377936260.1">
    <property type="nucleotide sequence ID" value="NZ_JBHUEA010000029.1"/>
</dbReference>
<dbReference type="SMART" id="SM00345">
    <property type="entry name" value="HTH_GNTR"/>
    <property type="match status" value="1"/>
</dbReference>
<dbReference type="Gene3D" id="3.40.1410.10">
    <property type="entry name" value="Chorismate lyase-like"/>
    <property type="match status" value="1"/>
</dbReference>
<organism evidence="5 6">
    <name type="scientific">Amnibacterium endophyticum</name>
    <dbReference type="NCBI Taxonomy" id="2109337"/>
    <lineage>
        <taxon>Bacteria</taxon>
        <taxon>Bacillati</taxon>
        <taxon>Actinomycetota</taxon>
        <taxon>Actinomycetes</taxon>
        <taxon>Micrococcales</taxon>
        <taxon>Microbacteriaceae</taxon>
        <taxon>Amnibacterium</taxon>
    </lineage>
</organism>
<dbReference type="InterPro" id="IPR036390">
    <property type="entry name" value="WH_DNA-bd_sf"/>
</dbReference>
<feature type="domain" description="HTH gntR-type" evidence="4">
    <location>
        <begin position="9"/>
        <end position="77"/>
    </location>
</feature>
<dbReference type="InterPro" id="IPR050679">
    <property type="entry name" value="Bact_HTH_transcr_reg"/>
</dbReference>
<dbReference type="Gene3D" id="1.10.10.10">
    <property type="entry name" value="Winged helix-like DNA-binding domain superfamily/Winged helix DNA-binding domain"/>
    <property type="match status" value="1"/>
</dbReference>
<evidence type="ECO:0000313" key="6">
    <source>
        <dbReference type="Proteomes" id="UP001597347"/>
    </source>
</evidence>
<proteinExistence type="predicted"/>
<reference evidence="6" key="1">
    <citation type="journal article" date="2019" name="Int. J. Syst. Evol. Microbiol.">
        <title>The Global Catalogue of Microorganisms (GCM) 10K type strain sequencing project: providing services to taxonomists for standard genome sequencing and annotation.</title>
        <authorList>
            <consortium name="The Broad Institute Genomics Platform"/>
            <consortium name="The Broad Institute Genome Sequencing Center for Infectious Disease"/>
            <person name="Wu L."/>
            <person name="Ma J."/>
        </authorList>
    </citation>
    <scope>NUCLEOTIDE SEQUENCE [LARGE SCALE GENOMIC DNA]</scope>
    <source>
        <strain evidence="6">CGMCC 1.12471</strain>
    </source>
</reference>
<evidence type="ECO:0000256" key="1">
    <source>
        <dbReference type="ARBA" id="ARBA00023015"/>
    </source>
</evidence>
<protein>
    <submittedName>
        <fullName evidence="5">GntR family transcriptional regulator</fullName>
    </submittedName>
</protein>
<dbReference type="PRINTS" id="PR00035">
    <property type="entry name" value="HTHGNTR"/>
</dbReference>
<name>A0ABW4LH72_9MICO</name>
<comment type="caution">
    <text evidence="5">The sequence shown here is derived from an EMBL/GenBank/DDBJ whole genome shotgun (WGS) entry which is preliminary data.</text>
</comment>
<keyword evidence="3" id="KW-0804">Transcription</keyword>
<evidence type="ECO:0000259" key="4">
    <source>
        <dbReference type="PROSITE" id="PS50949"/>
    </source>
</evidence>
<dbReference type="InterPro" id="IPR000524">
    <property type="entry name" value="Tscrpt_reg_HTH_GntR"/>
</dbReference>
<dbReference type="Proteomes" id="UP001597347">
    <property type="component" value="Unassembled WGS sequence"/>
</dbReference>
<evidence type="ECO:0000256" key="3">
    <source>
        <dbReference type="ARBA" id="ARBA00023163"/>
    </source>
</evidence>
<dbReference type="InterPro" id="IPR036388">
    <property type="entry name" value="WH-like_DNA-bd_sf"/>
</dbReference>
<dbReference type="SUPFAM" id="SSF46785">
    <property type="entry name" value="Winged helix' DNA-binding domain"/>
    <property type="match status" value="1"/>
</dbReference>
<dbReference type="SUPFAM" id="SSF64288">
    <property type="entry name" value="Chorismate lyase-like"/>
    <property type="match status" value="1"/>
</dbReference>
<dbReference type="Pfam" id="PF00392">
    <property type="entry name" value="GntR"/>
    <property type="match status" value="1"/>
</dbReference>
<dbReference type="PANTHER" id="PTHR44846">
    <property type="entry name" value="MANNOSYL-D-GLYCERATE TRANSPORT/METABOLISM SYSTEM REPRESSOR MNGR-RELATED"/>
    <property type="match status" value="1"/>
</dbReference>
<keyword evidence="2" id="KW-0238">DNA-binding</keyword>
<evidence type="ECO:0000313" key="5">
    <source>
        <dbReference type="EMBL" id="MFD1722820.1"/>
    </source>
</evidence>
<keyword evidence="6" id="KW-1185">Reference proteome</keyword>
<dbReference type="PANTHER" id="PTHR44846:SF1">
    <property type="entry name" value="MANNOSYL-D-GLYCERATE TRANSPORT_METABOLISM SYSTEM REPRESSOR MNGR-RELATED"/>
    <property type="match status" value="1"/>
</dbReference>
<sequence>MAAPPSLAAPGGGAPSEALVRAFWAESAATGAPWPSEPDLAVALGVSRPALRESLTRLEAEGLIRRRRGDATYVNAPAARIVTRFDQQARFELALEDAGLVAEAEHLFAEQVVLDDATCQQLGVPTGAPGLAIGKRWRADGRVVMVALDRIPLVRSDGGRLPLPDPLQTPVRLFPLMQALRPDPIEWEIATPGASRPSRQEAEWFEDASLEAVLTLDLLGVSRRGDVYYRNRELHRPGAVPFGFVRSIRH</sequence>
<gene>
    <name evidence="5" type="ORF">ACFSBI_14785</name>
</gene>
<dbReference type="PROSITE" id="PS50949">
    <property type="entry name" value="HTH_GNTR"/>
    <property type="match status" value="1"/>
</dbReference>
<evidence type="ECO:0000256" key="2">
    <source>
        <dbReference type="ARBA" id="ARBA00023125"/>
    </source>
</evidence>